<keyword evidence="5 7" id="KW-1133">Transmembrane helix</keyword>
<dbReference type="InterPro" id="IPR011014">
    <property type="entry name" value="MscS_channel_TM-2"/>
</dbReference>
<feature type="domain" description="Mechanosensitive ion channel transmembrane helices 2/3" evidence="10">
    <location>
        <begin position="140"/>
        <end position="179"/>
    </location>
</feature>
<dbReference type="RefSeq" id="WP_088428927.1">
    <property type="nucleotide sequence ID" value="NZ_CP021983.2"/>
</dbReference>
<evidence type="ECO:0000256" key="1">
    <source>
        <dbReference type="ARBA" id="ARBA00004651"/>
    </source>
</evidence>
<feature type="domain" description="Mechanosensitive ion channel MscS" evidence="8">
    <location>
        <begin position="181"/>
        <end position="247"/>
    </location>
</feature>
<dbReference type="SUPFAM" id="SSF50182">
    <property type="entry name" value="Sm-like ribonucleoproteins"/>
    <property type="match status" value="1"/>
</dbReference>
<evidence type="ECO:0000259" key="9">
    <source>
        <dbReference type="Pfam" id="PF21082"/>
    </source>
</evidence>
<dbReference type="InterPro" id="IPR006685">
    <property type="entry name" value="MscS_channel_2nd"/>
</dbReference>
<protein>
    <recommendedName>
        <fullName evidence="13">Mechanosensitive ion channel protein MscS</fullName>
    </recommendedName>
</protein>
<dbReference type="SUPFAM" id="SSF82689">
    <property type="entry name" value="Mechanosensitive channel protein MscS (YggB), C-terminal domain"/>
    <property type="match status" value="1"/>
</dbReference>
<proteinExistence type="inferred from homology"/>
<evidence type="ECO:0000256" key="4">
    <source>
        <dbReference type="ARBA" id="ARBA00022692"/>
    </source>
</evidence>
<evidence type="ECO:0000256" key="5">
    <source>
        <dbReference type="ARBA" id="ARBA00022989"/>
    </source>
</evidence>
<dbReference type="PANTHER" id="PTHR30566">
    <property type="entry name" value="YNAI-RELATED MECHANOSENSITIVE ION CHANNEL"/>
    <property type="match status" value="1"/>
</dbReference>
<reference evidence="11 12" key="1">
    <citation type="journal article" date="2016" name="Biochim. Biophys. Acta">
        <title>Characterization of red-shifted phycobilisomes isolated from the chlorophyll f-containing cyanobacterium Halomicronema hongdechloris.</title>
        <authorList>
            <person name="Li Y."/>
            <person name="Lin Y."/>
            <person name="Garvey C.J."/>
            <person name="Birch D."/>
            <person name="Corkery R.W."/>
            <person name="Loughlin P.C."/>
            <person name="Scheer H."/>
            <person name="Willows R.D."/>
            <person name="Chen M."/>
        </authorList>
    </citation>
    <scope>NUCLEOTIDE SEQUENCE [LARGE SCALE GENOMIC DNA]</scope>
    <source>
        <strain evidence="11 12">C2206</strain>
    </source>
</reference>
<dbReference type="InterPro" id="IPR010920">
    <property type="entry name" value="LSM_dom_sf"/>
</dbReference>
<dbReference type="GO" id="GO:0005886">
    <property type="term" value="C:plasma membrane"/>
    <property type="evidence" value="ECO:0007669"/>
    <property type="project" value="UniProtKB-SubCell"/>
</dbReference>
<keyword evidence="3" id="KW-1003">Cell membrane</keyword>
<evidence type="ECO:0000256" key="2">
    <source>
        <dbReference type="ARBA" id="ARBA00008017"/>
    </source>
</evidence>
<feature type="transmembrane region" description="Helical" evidence="7">
    <location>
        <begin position="94"/>
        <end position="115"/>
    </location>
</feature>
<dbReference type="Proteomes" id="UP000191901">
    <property type="component" value="Chromosome"/>
</dbReference>
<dbReference type="InterPro" id="IPR049278">
    <property type="entry name" value="MS_channel_C"/>
</dbReference>
<dbReference type="AlphaFoldDB" id="A0A1Z3HGR0"/>
<evidence type="ECO:0000256" key="7">
    <source>
        <dbReference type="SAM" id="Phobius"/>
    </source>
</evidence>
<dbReference type="Gene3D" id="1.10.287.1260">
    <property type="match status" value="1"/>
</dbReference>
<dbReference type="KEGG" id="hhg:XM38_003720"/>
<comment type="subcellular location">
    <subcellularLocation>
        <location evidence="1">Cell membrane</location>
        <topology evidence="1">Multi-pass membrane protein</topology>
    </subcellularLocation>
</comment>
<gene>
    <name evidence="11" type="ORF">XM38_003720</name>
</gene>
<evidence type="ECO:0000313" key="11">
    <source>
        <dbReference type="EMBL" id="ASC69445.1"/>
    </source>
</evidence>
<dbReference type="SUPFAM" id="SSF82861">
    <property type="entry name" value="Mechanosensitive channel protein MscS (YggB), transmembrane region"/>
    <property type="match status" value="1"/>
</dbReference>
<dbReference type="PANTHER" id="PTHR30566:SF25">
    <property type="entry name" value="INNER MEMBRANE PROTEIN"/>
    <property type="match status" value="1"/>
</dbReference>
<dbReference type="EMBL" id="CP021983">
    <property type="protein sequence ID" value="ASC69445.1"/>
    <property type="molecule type" value="Genomic_DNA"/>
</dbReference>
<comment type="similarity">
    <text evidence="2">Belongs to the MscS (TC 1.A.23) family.</text>
</comment>
<evidence type="ECO:0000313" key="12">
    <source>
        <dbReference type="Proteomes" id="UP000191901"/>
    </source>
</evidence>
<dbReference type="STRING" id="1641165.XM38_22265"/>
<feature type="transmembrane region" description="Helical" evidence="7">
    <location>
        <begin position="135"/>
        <end position="153"/>
    </location>
</feature>
<feature type="transmembrane region" description="Helical" evidence="7">
    <location>
        <begin position="20"/>
        <end position="39"/>
    </location>
</feature>
<dbReference type="InterPro" id="IPR049142">
    <property type="entry name" value="MS_channel_1st"/>
</dbReference>
<keyword evidence="12" id="KW-1185">Reference proteome</keyword>
<dbReference type="Pfam" id="PF21088">
    <property type="entry name" value="MS_channel_1st"/>
    <property type="match status" value="1"/>
</dbReference>
<evidence type="ECO:0000256" key="3">
    <source>
        <dbReference type="ARBA" id="ARBA00022475"/>
    </source>
</evidence>
<accession>A0A1Z3HGR0</accession>
<dbReference type="Pfam" id="PF21082">
    <property type="entry name" value="MS_channel_3rd"/>
    <property type="match status" value="1"/>
</dbReference>
<keyword evidence="4 7" id="KW-0812">Transmembrane</keyword>
<organism evidence="11 12">
    <name type="scientific">Halomicronema hongdechloris C2206</name>
    <dbReference type="NCBI Taxonomy" id="1641165"/>
    <lineage>
        <taxon>Bacteria</taxon>
        <taxon>Bacillati</taxon>
        <taxon>Cyanobacteriota</taxon>
        <taxon>Cyanophyceae</taxon>
        <taxon>Nodosilineales</taxon>
        <taxon>Nodosilineaceae</taxon>
        <taxon>Halomicronema</taxon>
    </lineage>
</organism>
<dbReference type="Pfam" id="PF00924">
    <property type="entry name" value="MS_channel_2nd"/>
    <property type="match status" value="1"/>
</dbReference>
<evidence type="ECO:0000259" key="10">
    <source>
        <dbReference type="Pfam" id="PF21088"/>
    </source>
</evidence>
<name>A0A1Z3HGR0_9CYAN</name>
<dbReference type="OrthoDB" id="9809206at2"/>
<feature type="domain" description="Mechanosensitive ion channel MscS C-terminal" evidence="9">
    <location>
        <begin position="255"/>
        <end position="338"/>
    </location>
</feature>
<dbReference type="Gene3D" id="3.30.70.100">
    <property type="match status" value="1"/>
</dbReference>
<feature type="transmembrane region" description="Helical" evidence="7">
    <location>
        <begin position="160"/>
        <end position="182"/>
    </location>
</feature>
<dbReference type="GO" id="GO:0055085">
    <property type="term" value="P:transmembrane transport"/>
    <property type="evidence" value="ECO:0007669"/>
    <property type="project" value="InterPro"/>
</dbReference>
<evidence type="ECO:0000259" key="8">
    <source>
        <dbReference type="Pfam" id="PF00924"/>
    </source>
</evidence>
<sequence>MWQEVWNYGLWGNQVSDYALAIAILLIGVIAINIVRIVVINRLKNWAQRTATPLDDRLLHLLERPAVRLGYLGTFYVAISNLELHRILQQSIRVVCVIVATILVICLLGSLVEYAVRLYLVARRSDATLEQTVNAIVPAIKIVLWAVGLVFLLDNLGFDISAVVAGLGIGGIAVALAAQGLLQDLFSYFSILIDRPFEIGDFVVIGNLVGTVEHIGIKTTRLRSLSGEQLVAANTDLTSSRIQNYKRMERRRIAFALGVTYETPTAKLEALPEMIQQVIDNTANVSFDRAHFLSYGDFSLNYEVVYYVETSDYAIYMDAQQAINLELKRRFEAQGIDFAFPTQVLYTWHQNPAVSTNGKTAAAGELADVNP</sequence>
<dbReference type="InterPro" id="IPR011066">
    <property type="entry name" value="MscS_channel_C_sf"/>
</dbReference>
<dbReference type="InterPro" id="IPR023408">
    <property type="entry name" value="MscS_beta-dom_sf"/>
</dbReference>
<dbReference type="Gene3D" id="2.30.30.60">
    <property type="match status" value="1"/>
</dbReference>
<evidence type="ECO:0008006" key="13">
    <source>
        <dbReference type="Google" id="ProtNLM"/>
    </source>
</evidence>
<keyword evidence="6 7" id="KW-0472">Membrane</keyword>
<evidence type="ECO:0000256" key="6">
    <source>
        <dbReference type="ARBA" id="ARBA00023136"/>
    </source>
</evidence>